<feature type="compositionally biased region" description="Low complexity" evidence="6">
    <location>
        <begin position="364"/>
        <end position="398"/>
    </location>
</feature>
<dbReference type="Gene3D" id="3.30.40.10">
    <property type="entry name" value="Zinc/RING finger domain, C3HC4 (zinc finger)"/>
    <property type="match status" value="1"/>
</dbReference>
<feature type="compositionally biased region" description="Basic and acidic residues" evidence="6">
    <location>
        <begin position="336"/>
        <end position="348"/>
    </location>
</feature>
<keyword evidence="5" id="KW-0539">Nucleus</keyword>
<feature type="compositionally biased region" description="Low complexity" evidence="6">
    <location>
        <begin position="51"/>
        <end position="68"/>
    </location>
</feature>
<protein>
    <recommendedName>
        <fullName evidence="7">Zinc finger PHD-type domain-containing protein</fullName>
    </recommendedName>
</protein>
<comment type="caution">
    <text evidence="8">The sequence shown here is derived from an EMBL/GenBank/DDBJ whole genome shotgun (WGS) entry which is preliminary data.</text>
</comment>
<keyword evidence="9" id="KW-1185">Reference proteome</keyword>
<dbReference type="SMART" id="SM00249">
    <property type="entry name" value="PHD"/>
    <property type="match status" value="1"/>
</dbReference>
<proteinExistence type="predicted"/>
<feature type="region of interest" description="Disordered" evidence="6">
    <location>
        <begin position="207"/>
        <end position="290"/>
    </location>
</feature>
<dbReference type="PROSITE" id="PS01359">
    <property type="entry name" value="ZF_PHD_1"/>
    <property type="match status" value="1"/>
</dbReference>
<gene>
    <name evidence="8" type="ORF">ODALV1_LOCUS12009</name>
</gene>
<organism evidence="8 9">
    <name type="scientific">Orchesella dallaii</name>
    <dbReference type="NCBI Taxonomy" id="48710"/>
    <lineage>
        <taxon>Eukaryota</taxon>
        <taxon>Metazoa</taxon>
        <taxon>Ecdysozoa</taxon>
        <taxon>Arthropoda</taxon>
        <taxon>Hexapoda</taxon>
        <taxon>Collembola</taxon>
        <taxon>Entomobryomorpha</taxon>
        <taxon>Entomobryoidea</taxon>
        <taxon>Orchesellidae</taxon>
        <taxon>Orchesellinae</taxon>
        <taxon>Orchesella</taxon>
    </lineage>
</organism>
<feature type="compositionally biased region" description="Low complexity" evidence="6">
    <location>
        <begin position="311"/>
        <end position="320"/>
    </location>
</feature>
<feature type="region of interest" description="Disordered" evidence="6">
    <location>
        <begin position="508"/>
        <end position="529"/>
    </location>
</feature>
<accession>A0ABP1QJG6</accession>
<feature type="compositionally biased region" description="Basic and acidic residues" evidence="6">
    <location>
        <begin position="109"/>
        <end position="120"/>
    </location>
</feature>
<evidence type="ECO:0000259" key="7">
    <source>
        <dbReference type="SMART" id="SM00249"/>
    </source>
</evidence>
<reference evidence="8 9" key="1">
    <citation type="submission" date="2024-08" db="EMBL/GenBank/DDBJ databases">
        <authorList>
            <person name="Cucini C."/>
            <person name="Frati F."/>
        </authorList>
    </citation>
    <scope>NUCLEOTIDE SEQUENCE [LARGE SCALE GENOMIC DNA]</scope>
</reference>
<comment type="subcellular location">
    <subcellularLocation>
        <location evidence="1">Nucleus</location>
    </subcellularLocation>
</comment>
<keyword evidence="3" id="KW-0863">Zinc-finger</keyword>
<dbReference type="InterPro" id="IPR001965">
    <property type="entry name" value="Znf_PHD"/>
</dbReference>
<evidence type="ECO:0000256" key="1">
    <source>
        <dbReference type="ARBA" id="ARBA00004123"/>
    </source>
</evidence>
<feature type="region of interest" description="Disordered" evidence="6">
    <location>
        <begin position="47"/>
        <end position="69"/>
    </location>
</feature>
<dbReference type="SUPFAM" id="SSF57903">
    <property type="entry name" value="FYVE/PHD zinc finger"/>
    <property type="match status" value="1"/>
</dbReference>
<evidence type="ECO:0000256" key="3">
    <source>
        <dbReference type="ARBA" id="ARBA00022771"/>
    </source>
</evidence>
<evidence type="ECO:0000313" key="8">
    <source>
        <dbReference type="EMBL" id="CAL8105275.1"/>
    </source>
</evidence>
<sequence length="529" mass="57439">MAGDDFVCDFHGGLVDEDVVMYRNISNRIPSPSPIQTETCLLFAQPEDLSSPHPSTSSSRSSSVGPGSAQNWSIKNNRLLLFCDIVLKHVNYPHAFLEPCDDEQEESSEESKSNILKNERSSSSPLNSVGESARESTRSSTSSTDSVLAELEPEEVDKATYESVTCWCGKPFAGRPMIECDYCLVWYHMSCEQVRRSNIPNHFQCSRCKEDKRRRKKRPAPKDGSTRKGEKKKRVSNSSNMVTSPILDLPTRVSSPLNISEHKPDLGASFSNSLERPSSPFLDDERKPPVLQPKGIFLHELNGTPLPPPLLSASSCSTPTNPKTKVPLPPPLIPSFEKEQTKSKDSASRPRHKKSKGEGKRRSSGSGRSAKSSSMTSSPSTPQASSVLSPVGLSVSASCQPPLLPYKQMPHSGAHLNNSSRGHSKLSHVTVYGDKGDGSSSSSRPSYGPPLQQQSIPPPVLTAAPKNFHRGGGSVITSNPSAPPILVDHQKLRSQAVSANHSISATGILPSNHHYHHLPPPLLHPQNSV</sequence>
<dbReference type="Pfam" id="PF00628">
    <property type="entry name" value="PHD"/>
    <property type="match status" value="1"/>
</dbReference>
<name>A0ABP1QJG6_9HEXA</name>
<dbReference type="InterPro" id="IPR013083">
    <property type="entry name" value="Znf_RING/FYVE/PHD"/>
</dbReference>
<feature type="region of interest" description="Disordered" evidence="6">
    <location>
        <begin position="309"/>
        <end position="482"/>
    </location>
</feature>
<dbReference type="InterPro" id="IPR019787">
    <property type="entry name" value="Znf_PHD-finger"/>
</dbReference>
<dbReference type="PANTHER" id="PTHR14571:SF9">
    <property type="entry name" value="HISTONE-LYSINE N-METHYLTRANSFERASE SET-26-RELATED"/>
    <property type="match status" value="1"/>
</dbReference>
<feature type="compositionally biased region" description="Low complexity" evidence="6">
    <location>
        <begin position="438"/>
        <end position="450"/>
    </location>
</feature>
<evidence type="ECO:0000256" key="2">
    <source>
        <dbReference type="ARBA" id="ARBA00022723"/>
    </source>
</evidence>
<keyword evidence="4" id="KW-0862">Zinc</keyword>
<dbReference type="Proteomes" id="UP001642540">
    <property type="component" value="Unassembled WGS sequence"/>
</dbReference>
<dbReference type="InterPro" id="IPR011011">
    <property type="entry name" value="Znf_FYVE_PHD"/>
</dbReference>
<dbReference type="PANTHER" id="PTHR14571">
    <property type="entry name" value="HISTONE-LYSINE N-METHYLTRANSFERASE SET-26-RELATED"/>
    <property type="match status" value="1"/>
</dbReference>
<feature type="compositionally biased region" description="Polar residues" evidence="6">
    <location>
        <begin position="121"/>
        <end position="130"/>
    </location>
</feature>
<evidence type="ECO:0000256" key="5">
    <source>
        <dbReference type="ARBA" id="ARBA00023242"/>
    </source>
</evidence>
<evidence type="ECO:0000256" key="6">
    <source>
        <dbReference type="SAM" id="MobiDB-lite"/>
    </source>
</evidence>
<evidence type="ECO:0000313" key="9">
    <source>
        <dbReference type="Proteomes" id="UP001642540"/>
    </source>
</evidence>
<dbReference type="EMBL" id="CAXLJM020000036">
    <property type="protein sequence ID" value="CAL8105275.1"/>
    <property type="molecule type" value="Genomic_DNA"/>
</dbReference>
<feature type="domain" description="Zinc finger PHD-type" evidence="7">
    <location>
        <begin position="165"/>
        <end position="209"/>
    </location>
</feature>
<feature type="region of interest" description="Disordered" evidence="6">
    <location>
        <begin position="100"/>
        <end position="151"/>
    </location>
</feature>
<dbReference type="InterPro" id="IPR019786">
    <property type="entry name" value="Zinc_finger_PHD-type_CS"/>
</dbReference>
<evidence type="ECO:0000256" key="4">
    <source>
        <dbReference type="ARBA" id="ARBA00022833"/>
    </source>
</evidence>
<keyword evidence="2" id="KW-0479">Metal-binding</keyword>